<keyword evidence="3" id="KW-1185">Reference proteome</keyword>
<feature type="compositionally biased region" description="Polar residues" evidence="1">
    <location>
        <begin position="105"/>
        <end position="125"/>
    </location>
</feature>
<feature type="region of interest" description="Disordered" evidence="1">
    <location>
        <begin position="105"/>
        <end position="133"/>
    </location>
</feature>
<evidence type="ECO:0000313" key="2">
    <source>
        <dbReference type="EMBL" id="TFK23235.1"/>
    </source>
</evidence>
<name>A0A5C3KSP6_COPMA</name>
<reference evidence="2 3" key="1">
    <citation type="journal article" date="2019" name="Nat. Ecol. Evol.">
        <title>Megaphylogeny resolves global patterns of mushroom evolution.</title>
        <authorList>
            <person name="Varga T."/>
            <person name="Krizsan K."/>
            <person name="Foldi C."/>
            <person name="Dima B."/>
            <person name="Sanchez-Garcia M."/>
            <person name="Sanchez-Ramirez S."/>
            <person name="Szollosi G.J."/>
            <person name="Szarkandi J.G."/>
            <person name="Papp V."/>
            <person name="Albert L."/>
            <person name="Andreopoulos W."/>
            <person name="Angelini C."/>
            <person name="Antonin V."/>
            <person name="Barry K.W."/>
            <person name="Bougher N.L."/>
            <person name="Buchanan P."/>
            <person name="Buyck B."/>
            <person name="Bense V."/>
            <person name="Catcheside P."/>
            <person name="Chovatia M."/>
            <person name="Cooper J."/>
            <person name="Damon W."/>
            <person name="Desjardin D."/>
            <person name="Finy P."/>
            <person name="Geml J."/>
            <person name="Haridas S."/>
            <person name="Hughes K."/>
            <person name="Justo A."/>
            <person name="Karasinski D."/>
            <person name="Kautmanova I."/>
            <person name="Kiss B."/>
            <person name="Kocsube S."/>
            <person name="Kotiranta H."/>
            <person name="LaButti K.M."/>
            <person name="Lechner B.E."/>
            <person name="Liimatainen K."/>
            <person name="Lipzen A."/>
            <person name="Lukacs Z."/>
            <person name="Mihaltcheva S."/>
            <person name="Morgado L.N."/>
            <person name="Niskanen T."/>
            <person name="Noordeloos M.E."/>
            <person name="Ohm R.A."/>
            <person name="Ortiz-Santana B."/>
            <person name="Ovrebo C."/>
            <person name="Racz N."/>
            <person name="Riley R."/>
            <person name="Savchenko A."/>
            <person name="Shiryaev A."/>
            <person name="Soop K."/>
            <person name="Spirin V."/>
            <person name="Szebenyi C."/>
            <person name="Tomsovsky M."/>
            <person name="Tulloss R.E."/>
            <person name="Uehling J."/>
            <person name="Grigoriev I.V."/>
            <person name="Vagvolgyi C."/>
            <person name="Papp T."/>
            <person name="Martin F.M."/>
            <person name="Miettinen O."/>
            <person name="Hibbett D.S."/>
            <person name="Nagy L.G."/>
        </authorList>
    </citation>
    <scope>NUCLEOTIDE SEQUENCE [LARGE SCALE GENOMIC DNA]</scope>
    <source>
        <strain evidence="2 3">CBS 121175</strain>
    </source>
</reference>
<dbReference type="EMBL" id="ML210222">
    <property type="protein sequence ID" value="TFK23235.1"/>
    <property type="molecule type" value="Genomic_DNA"/>
</dbReference>
<accession>A0A5C3KSP6</accession>
<dbReference type="AlphaFoldDB" id="A0A5C3KSP6"/>
<dbReference type="STRING" id="230819.A0A5C3KSP6"/>
<proteinExistence type="predicted"/>
<evidence type="ECO:0000256" key="1">
    <source>
        <dbReference type="SAM" id="MobiDB-lite"/>
    </source>
</evidence>
<gene>
    <name evidence="2" type="ORF">FA15DRAFT_670619</name>
</gene>
<protein>
    <submittedName>
        <fullName evidence="2">Uncharacterized protein</fullName>
    </submittedName>
</protein>
<sequence length="133" mass="14835">MEYLPRYQQPFTLQEAVRLDVSVIAEEIARLQHSLSKLRETQELLKAHLEQVDPSDPDILLAFEDNNGVIGSQQERIGILRMALRGKGVCMDEGNHYNAEDSITASQEAPQTSGVDELSNNNDEVNTGHGVYL</sequence>
<evidence type="ECO:0000313" key="3">
    <source>
        <dbReference type="Proteomes" id="UP000307440"/>
    </source>
</evidence>
<organism evidence="2 3">
    <name type="scientific">Coprinopsis marcescibilis</name>
    <name type="common">Agaric fungus</name>
    <name type="synonym">Psathyrella marcescibilis</name>
    <dbReference type="NCBI Taxonomy" id="230819"/>
    <lineage>
        <taxon>Eukaryota</taxon>
        <taxon>Fungi</taxon>
        <taxon>Dikarya</taxon>
        <taxon>Basidiomycota</taxon>
        <taxon>Agaricomycotina</taxon>
        <taxon>Agaricomycetes</taxon>
        <taxon>Agaricomycetidae</taxon>
        <taxon>Agaricales</taxon>
        <taxon>Agaricineae</taxon>
        <taxon>Psathyrellaceae</taxon>
        <taxon>Coprinopsis</taxon>
    </lineage>
</organism>
<dbReference type="OrthoDB" id="548474at2759"/>
<dbReference type="Proteomes" id="UP000307440">
    <property type="component" value="Unassembled WGS sequence"/>
</dbReference>